<sequence>MLKQAQSNKDIREAAASAGVFLWQVAEAIGVTDGTFSRKLRRELPDDDKAAILQIIQQLSSSAKL</sequence>
<dbReference type="AlphaFoldDB" id="A0A2A7AAQ6"/>
<dbReference type="RefSeq" id="WP_097785187.1">
    <property type="nucleotide sequence ID" value="NZ_NMTW01000026.1"/>
</dbReference>
<dbReference type="EMBL" id="NMTW01000026">
    <property type="protein sequence ID" value="PDX76113.1"/>
    <property type="molecule type" value="Genomic_DNA"/>
</dbReference>
<reference evidence="1 2" key="1">
    <citation type="journal article" date="2017" name="Front. Microbiol.">
        <title>New Insights into the Diversity of the Genus Faecalibacterium.</title>
        <authorList>
            <person name="Benevides L."/>
            <person name="Burman S."/>
            <person name="Martin R."/>
            <person name="Robert V."/>
            <person name="Thomas M."/>
            <person name="Miquel S."/>
            <person name="Chain F."/>
            <person name="Sokol H."/>
            <person name="Bermudez-Humaran L.G."/>
            <person name="Morrison M."/>
            <person name="Langella P."/>
            <person name="Azevedo V.A."/>
            <person name="Chatel J.M."/>
            <person name="Soares S."/>
        </authorList>
    </citation>
    <scope>NUCLEOTIDE SEQUENCE [LARGE SCALE GENOMIC DNA]</scope>
    <source>
        <strain evidence="1 2">CNCM I 4573</strain>
    </source>
</reference>
<name>A0A2A7AAQ6_9FIRM</name>
<organism evidence="1 2">
    <name type="scientific">Faecalibacterium prausnitzii</name>
    <dbReference type="NCBI Taxonomy" id="853"/>
    <lineage>
        <taxon>Bacteria</taxon>
        <taxon>Bacillati</taxon>
        <taxon>Bacillota</taxon>
        <taxon>Clostridia</taxon>
        <taxon>Eubacteriales</taxon>
        <taxon>Oscillospiraceae</taxon>
        <taxon>Faecalibacterium</taxon>
    </lineage>
</organism>
<proteinExistence type="predicted"/>
<evidence type="ECO:0000313" key="2">
    <source>
        <dbReference type="Proteomes" id="UP000220157"/>
    </source>
</evidence>
<dbReference type="Proteomes" id="UP000220157">
    <property type="component" value="Unassembled WGS sequence"/>
</dbReference>
<protein>
    <submittedName>
        <fullName evidence="1">Uncharacterized protein</fullName>
    </submittedName>
</protein>
<comment type="caution">
    <text evidence="1">The sequence shown here is derived from an EMBL/GenBank/DDBJ whole genome shotgun (WGS) entry which is preliminary data.</text>
</comment>
<accession>A0A2A7AAQ6</accession>
<gene>
    <name evidence="1" type="ORF">CGS56_05385</name>
</gene>
<evidence type="ECO:0000313" key="1">
    <source>
        <dbReference type="EMBL" id="PDX76113.1"/>
    </source>
</evidence>